<dbReference type="Proteomes" id="UP000078492">
    <property type="component" value="Unassembled WGS sequence"/>
</dbReference>
<dbReference type="EMBL" id="KQ980126">
    <property type="protein sequence ID" value="KYN17570.1"/>
    <property type="molecule type" value="Genomic_DNA"/>
</dbReference>
<gene>
    <name evidence="2" type="ORF">ALC57_10147</name>
</gene>
<name>A0A151J4M3_9HYME</name>
<feature type="compositionally biased region" description="Polar residues" evidence="1">
    <location>
        <begin position="51"/>
        <end position="61"/>
    </location>
</feature>
<accession>A0A151J4M3</accession>
<dbReference type="AlphaFoldDB" id="A0A151J4M3"/>
<evidence type="ECO:0000313" key="3">
    <source>
        <dbReference type="Proteomes" id="UP000078492"/>
    </source>
</evidence>
<evidence type="ECO:0000256" key="1">
    <source>
        <dbReference type="SAM" id="MobiDB-lite"/>
    </source>
</evidence>
<feature type="region of interest" description="Disordered" evidence="1">
    <location>
        <begin position="46"/>
        <end position="73"/>
    </location>
</feature>
<organism evidence="2 3">
    <name type="scientific">Trachymyrmex cornetzi</name>
    <dbReference type="NCBI Taxonomy" id="471704"/>
    <lineage>
        <taxon>Eukaryota</taxon>
        <taxon>Metazoa</taxon>
        <taxon>Ecdysozoa</taxon>
        <taxon>Arthropoda</taxon>
        <taxon>Hexapoda</taxon>
        <taxon>Insecta</taxon>
        <taxon>Pterygota</taxon>
        <taxon>Neoptera</taxon>
        <taxon>Endopterygota</taxon>
        <taxon>Hymenoptera</taxon>
        <taxon>Apocrita</taxon>
        <taxon>Aculeata</taxon>
        <taxon>Formicoidea</taxon>
        <taxon>Formicidae</taxon>
        <taxon>Myrmicinae</taxon>
        <taxon>Trachymyrmex</taxon>
    </lineage>
</organism>
<protein>
    <submittedName>
        <fullName evidence="2">Uncharacterized protein</fullName>
    </submittedName>
</protein>
<sequence length="73" mass="8209">MNLSRKNNYLIYPNSYTCTITIGAWQLEFSNQKSIKTRRSQLGIAVKPENGTESLNSVSRSRISDGRTAQRGT</sequence>
<evidence type="ECO:0000313" key="2">
    <source>
        <dbReference type="EMBL" id="KYN17570.1"/>
    </source>
</evidence>
<proteinExistence type="predicted"/>
<reference evidence="2 3" key="1">
    <citation type="submission" date="2015-09" db="EMBL/GenBank/DDBJ databases">
        <title>Trachymyrmex cornetzi WGS genome.</title>
        <authorList>
            <person name="Nygaard S."/>
            <person name="Hu H."/>
            <person name="Boomsma J."/>
            <person name="Zhang G."/>
        </authorList>
    </citation>
    <scope>NUCLEOTIDE SEQUENCE [LARGE SCALE GENOMIC DNA]</scope>
    <source>
        <strain evidence="2">Tcor2-1</strain>
        <tissue evidence="2">Whole body</tissue>
    </source>
</reference>
<keyword evidence="3" id="KW-1185">Reference proteome</keyword>